<name>A0A2M9CQH0_9CELL</name>
<protein>
    <submittedName>
        <fullName evidence="2">Uncharacterized protein DUF3710</fullName>
    </submittedName>
</protein>
<proteinExistence type="predicted"/>
<feature type="region of interest" description="Disordered" evidence="1">
    <location>
        <begin position="1"/>
        <end position="45"/>
    </location>
</feature>
<dbReference type="EMBL" id="PGFE01000002">
    <property type="protein sequence ID" value="PJJ74088.1"/>
    <property type="molecule type" value="Genomic_DNA"/>
</dbReference>
<accession>A0A2M9CQH0</accession>
<dbReference type="AlphaFoldDB" id="A0A2M9CQH0"/>
<feature type="region of interest" description="Disordered" evidence="1">
    <location>
        <begin position="201"/>
        <end position="242"/>
    </location>
</feature>
<sequence length="242" mass="25337">MALFRRSAAQSGPEQDAAGPVDETSPDAPEPKAPMGAGPYDLTDVPELGRRVDLGAVRLPMMPGLELRMEADRKSGRITGASCAINGSALQVQAFAAPRTAGIWDEIRGEIAESVRTQGGSVDDIPGTFGRELLARLPATAPDGSKGFRPVRFVGVDGPRWFVRGVITGAAAVDAEKAKVIESIFANIVVARDETARPPRDLLDLHLPGDDSGMKVGGPAGATAPAAPLDPMTRGPEIQEIR</sequence>
<dbReference type="InterPro" id="IPR022183">
    <property type="entry name" value="DUF3710"/>
</dbReference>
<reference evidence="2 3" key="1">
    <citation type="submission" date="2017-11" db="EMBL/GenBank/DDBJ databases">
        <title>Genomic Encyclopedia of Archaeal and Bacterial Type Strains, Phase II (KMG-II): From Individual Species to Whole Genera.</title>
        <authorList>
            <person name="Goeker M."/>
        </authorList>
    </citation>
    <scope>NUCLEOTIDE SEQUENCE [LARGE SCALE GENOMIC DNA]</scope>
    <source>
        <strain evidence="2 3">DSM 25478</strain>
    </source>
</reference>
<gene>
    <name evidence="2" type="ORF">CLV28_1577</name>
</gene>
<evidence type="ECO:0000313" key="2">
    <source>
        <dbReference type="EMBL" id="PJJ74088.1"/>
    </source>
</evidence>
<evidence type="ECO:0000313" key="3">
    <source>
        <dbReference type="Proteomes" id="UP000231693"/>
    </source>
</evidence>
<keyword evidence="3" id="KW-1185">Reference proteome</keyword>
<evidence type="ECO:0000256" key="1">
    <source>
        <dbReference type="SAM" id="MobiDB-lite"/>
    </source>
</evidence>
<dbReference type="RefSeq" id="WP_239073080.1">
    <property type="nucleotide sequence ID" value="NZ_BOOX01000002.1"/>
</dbReference>
<organism evidence="2 3">
    <name type="scientific">Sediminihabitans luteus</name>
    <dbReference type="NCBI Taxonomy" id="1138585"/>
    <lineage>
        <taxon>Bacteria</taxon>
        <taxon>Bacillati</taxon>
        <taxon>Actinomycetota</taxon>
        <taxon>Actinomycetes</taxon>
        <taxon>Micrococcales</taxon>
        <taxon>Cellulomonadaceae</taxon>
        <taxon>Sediminihabitans</taxon>
    </lineage>
</organism>
<dbReference type="Proteomes" id="UP000231693">
    <property type="component" value="Unassembled WGS sequence"/>
</dbReference>
<comment type="caution">
    <text evidence="2">The sequence shown here is derived from an EMBL/GenBank/DDBJ whole genome shotgun (WGS) entry which is preliminary data.</text>
</comment>
<dbReference type="Pfam" id="PF12502">
    <property type="entry name" value="DUF3710"/>
    <property type="match status" value="1"/>
</dbReference>
<feature type="compositionally biased region" description="Basic and acidic residues" evidence="1">
    <location>
        <begin position="201"/>
        <end position="213"/>
    </location>
</feature>